<dbReference type="Pfam" id="PF04239">
    <property type="entry name" value="DUF421"/>
    <property type="match status" value="1"/>
</dbReference>
<keyword evidence="4 7" id="KW-0812">Transmembrane</keyword>
<dbReference type="PANTHER" id="PTHR34582">
    <property type="entry name" value="UPF0702 TRANSMEMBRANE PROTEIN YCAP"/>
    <property type="match status" value="1"/>
</dbReference>
<evidence type="ECO:0000256" key="4">
    <source>
        <dbReference type="ARBA" id="ARBA00022692"/>
    </source>
</evidence>
<evidence type="ECO:0000256" key="5">
    <source>
        <dbReference type="ARBA" id="ARBA00022989"/>
    </source>
</evidence>
<sequence>MKKEDIVPGDWYRILFGETPVVFLVEILLRTILMYAILLIIVRMMGKRMGGQLTISDLAVMITLGAIVSPGMQMPQTGLLLCGMILVCALLFQRGLNFFEFKSERFEQATQGKLSVLVKNGVMQLEEMHRTKVSRQQIFSALRNNQIYNLGDVARVYLESCGLITIYRHPEAGAGLPLFPPGDEAISGFGQTSVENTLVCANCGKVPESQDRQQHCPVCNATQWGQASISISNQPSHAA</sequence>
<dbReference type="PANTHER" id="PTHR34582:SF6">
    <property type="entry name" value="UPF0702 TRANSMEMBRANE PROTEIN YCAP"/>
    <property type="match status" value="1"/>
</dbReference>
<dbReference type="AlphaFoldDB" id="C6W0F5"/>
<keyword evidence="6 7" id="KW-0472">Membrane</keyword>
<comment type="similarity">
    <text evidence="2">Belongs to the UPF0702 family.</text>
</comment>
<feature type="transmembrane region" description="Helical" evidence="7">
    <location>
        <begin position="53"/>
        <end position="72"/>
    </location>
</feature>
<accession>C6W0F5</accession>
<organism evidence="9 10">
    <name type="scientific">Dyadobacter fermentans (strain ATCC 700827 / DSM 18053 / CIP 107007 / KCTC 52180 / NS114)</name>
    <dbReference type="NCBI Taxonomy" id="471854"/>
    <lineage>
        <taxon>Bacteria</taxon>
        <taxon>Pseudomonadati</taxon>
        <taxon>Bacteroidota</taxon>
        <taxon>Cytophagia</taxon>
        <taxon>Cytophagales</taxon>
        <taxon>Spirosomataceae</taxon>
        <taxon>Dyadobacter</taxon>
    </lineage>
</organism>
<proteinExistence type="inferred from homology"/>
<keyword evidence="3" id="KW-1003">Cell membrane</keyword>
<protein>
    <recommendedName>
        <fullName evidence="8">YetF C-terminal domain-containing protein</fullName>
    </recommendedName>
</protein>
<dbReference type="InterPro" id="IPR007353">
    <property type="entry name" value="DUF421"/>
</dbReference>
<name>C6W0F5_DYAFD</name>
<keyword evidence="10" id="KW-1185">Reference proteome</keyword>
<evidence type="ECO:0000256" key="7">
    <source>
        <dbReference type="SAM" id="Phobius"/>
    </source>
</evidence>
<dbReference type="InterPro" id="IPR023090">
    <property type="entry name" value="UPF0702_alpha/beta_dom_sf"/>
</dbReference>
<dbReference type="Proteomes" id="UP000002011">
    <property type="component" value="Chromosome"/>
</dbReference>
<evidence type="ECO:0000313" key="9">
    <source>
        <dbReference type="EMBL" id="ACT91889.1"/>
    </source>
</evidence>
<dbReference type="KEGG" id="dfe:Dfer_0626"/>
<dbReference type="HOGENOM" id="CLU_089304_0_0_10"/>
<dbReference type="STRING" id="471854.Dfer_0626"/>
<gene>
    <name evidence="9" type="ordered locus">Dfer_0626</name>
</gene>
<evidence type="ECO:0000256" key="1">
    <source>
        <dbReference type="ARBA" id="ARBA00004651"/>
    </source>
</evidence>
<dbReference type="eggNOG" id="COG2323">
    <property type="taxonomic scope" value="Bacteria"/>
</dbReference>
<keyword evidence="5 7" id="KW-1133">Transmembrane helix</keyword>
<evidence type="ECO:0000259" key="8">
    <source>
        <dbReference type="Pfam" id="PF04239"/>
    </source>
</evidence>
<dbReference type="Gene3D" id="3.30.240.20">
    <property type="entry name" value="bsu07140 like domains"/>
    <property type="match status" value="1"/>
</dbReference>
<dbReference type="GO" id="GO:0005886">
    <property type="term" value="C:plasma membrane"/>
    <property type="evidence" value="ECO:0007669"/>
    <property type="project" value="UniProtKB-SubCell"/>
</dbReference>
<comment type="subcellular location">
    <subcellularLocation>
        <location evidence="1">Cell membrane</location>
        <topology evidence="1">Multi-pass membrane protein</topology>
    </subcellularLocation>
</comment>
<dbReference type="EMBL" id="CP001619">
    <property type="protein sequence ID" value="ACT91889.1"/>
    <property type="molecule type" value="Genomic_DNA"/>
</dbReference>
<feature type="transmembrane region" description="Helical" evidence="7">
    <location>
        <begin position="20"/>
        <end position="41"/>
    </location>
</feature>
<reference evidence="9 10" key="1">
    <citation type="journal article" date="2009" name="Stand. Genomic Sci.">
        <title>Complete genome sequence of Dyadobacter fermentans type strain (NS114).</title>
        <authorList>
            <person name="Lang E."/>
            <person name="Lapidus A."/>
            <person name="Chertkov O."/>
            <person name="Brettin T."/>
            <person name="Detter J.C."/>
            <person name="Han C."/>
            <person name="Copeland A."/>
            <person name="Glavina Del Rio T."/>
            <person name="Nolan M."/>
            <person name="Chen F."/>
            <person name="Lucas S."/>
            <person name="Tice H."/>
            <person name="Cheng J.F."/>
            <person name="Land M."/>
            <person name="Hauser L."/>
            <person name="Chang Y.J."/>
            <person name="Jeffries C.D."/>
            <person name="Kopitz M."/>
            <person name="Bruce D."/>
            <person name="Goodwin L."/>
            <person name="Pitluck S."/>
            <person name="Ovchinnikova G."/>
            <person name="Pati A."/>
            <person name="Ivanova N."/>
            <person name="Mavrommatis K."/>
            <person name="Chen A."/>
            <person name="Palaniappan K."/>
            <person name="Chain P."/>
            <person name="Bristow J."/>
            <person name="Eisen J.A."/>
            <person name="Markowitz V."/>
            <person name="Hugenholtz P."/>
            <person name="Goker M."/>
            <person name="Rohde M."/>
            <person name="Kyrpides N.C."/>
            <person name="Klenk H.P."/>
        </authorList>
    </citation>
    <scope>NUCLEOTIDE SEQUENCE [LARGE SCALE GENOMIC DNA]</scope>
    <source>
        <strain evidence="10">ATCC 700827 / DSM 18053 / CIP 107007 / KCTC 52180 / NS114</strain>
    </source>
</reference>
<dbReference type="OrthoDB" id="6538282at2"/>
<feature type="transmembrane region" description="Helical" evidence="7">
    <location>
        <begin position="78"/>
        <end position="96"/>
    </location>
</feature>
<dbReference type="RefSeq" id="WP_015810146.1">
    <property type="nucleotide sequence ID" value="NC_013037.1"/>
</dbReference>
<evidence type="ECO:0000313" key="10">
    <source>
        <dbReference type="Proteomes" id="UP000002011"/>
    </source>
</evidence>
<evidence type="ECO:0000256" key="6">
    <source>
        <dbReference type="ARBA" id="ARBA00023136"/>
    </source>
</evidence>
<evidence type="ECO:0000256" key="2">
    <source>
        <dbReference type="ARBA" id="ARBA00006448"/>
    </source>
</evidence>
<feature type="domain" description="YetF C-terminal" evidence="8">
    <location>
        <begin position="102"/>
        <end position="171"/>
    </location>
</feature>
<evidence type="ECO:0000256" key="3">
    <source>
        <dbReference type="ARBA" id="ARBA00022475"/>
    </source>
</evidence>